<organism evidence="2 3">
    <name type="scientific">Brevibacillus formosus</name>
    <dbReference type="NCBI Taxonomy" id="54913"/>
    <lineage>
        <taxon>Bacteria</taxon>
        <taxon>Bacillati</taxon>
        <taxon>Bacillota</taxon>
        <taxon>Bacilli</taxon>
        <taxon>Bacillales</taxon>
        <taxon>Paenibacillaceae</taxon>
        <taxon>Brevibacillus</taxon>
    </lineage>
</organism>
<accession>A0A220MG90</accession>
<dbReference type="KEGG" id="bfm:BP422_10665"/>
<protein>
    <recommendedName>
        <fullName evidence="1">Protein kinase domain-containing protein</fullName>
    </recommendedName>
</protein>
<dbReference type="GO" id="GO:0031179">
    <property type="term" value="P:peptide modification"/>
    <property type="evidence" value="ECO:0007669"/>
    <property type="project" value="InterPro"/>
</dbReference>
<reference evidence="2 3" key="1">
    <citation type="submission" date="2016-11" db="EMBL/GenBank/DDBJ databases">
        <authorList>
            <person name="Jaros S."/>
            <person name="Januszkiewicz K."/>
            <person name="Wedrychowicz H."/>
        </authorList>
    </citation>
    <scope>NUCLEOTIDE SEQUENCE [LARGE SCALE GENOMIC DNA]</scope>
    <source>
        <strain evidence="2 3">NF2</strain>
    </source>
</reference>
<dbReference type="PANTHER" id="PTHR44167:SF24">
    <property type="entry name" value="SERINE_THREONINE-PROTEIN KINASE CHK2"/>
    <property type="match status" value="1"/>
</dbReference>
<dbReference type="SMART" id="SM00220">
    <property type="entry name" value="S_TKc"/>
    <property type="match status" value="1"/>
</dbReference>
<dbReference type="SUPFAM" id="SSF56112">
    <property type="entry name" value="Protein kinase-like (PK-like)"/>
    <property type="match status" value="1"/>
</dbReference>
<dbReference type="Gene3D" id="1.50.10.20">
    <property type="match status" value="1"/>
</dbReference>
<dbReference type="Pfam" id="PF25816">
    <property type="entry name" value="RamC_N"/>
    <property type="match status" value="1"/>
</dbReference>
<dbReference type="InterPro" id="IPR007822">
    <property type="entry name" value="LANC-like"/>
</dbReference>
<dbReference type="Proteomes" id="UP000197781">
    <property type="component" value="Chromosome"/>
</dbReference>
<dbReference type="SUPFAM" id="SSF158745">
    <property type="entry name" value="LanC-like"/>
    <property type="match status" value="1"/>
</dbReference>
<sequence>MKANMVYYDYLNENSKYFTPNKSIVTEREFNVTNLSDDCVVSREENSVWKMYKFKERSLQAQGWKIHISATLDNAEQILQKVSHILVERKVHFKHLASEWDYFTTNSKTANRASSGKFITIYPPSDDDFLNLLDLLYTTLHSFESGPYILSDKCWKNSNVYYRYGGFAMIFNEQGELCMKDENGELLVDERVPYYKVPTFVKEFDQYLDSLNTTSIEADVENNKFEEYEFQSALRFTNGGGIYVTERKKDKKKVIIKEARPKSGLDGQKVDALERQKIELDALSKLSKVDGIVNILDYFTHWKHSFLVEEYVDGIDLDSWIVANYPFINNGDIKVYKNKIHNILTKLVSIVEEMHKNGVGMGDLQPANIIISEDLNVTLIDFETARPKDSEGKPTLQTYGFSHPRNKNNGERDWYAIKKILRHCLLPIGPIEDIDSDMYDYQDQWIEKVYGEDFLLFVKMIREKCNQHLSFIGEENRSHAINKNAMKKDVSSIIEGLRNGIEKNFVRSEKLIHGDIRQYESKAGKYNVQNGGTGAALAFFRSGTVSENINHWIENELMRNIDSIEQGGLLTGKAGIGTTLYEIGYKKEAMNIFANMNLNSSDISLRSGLSGIGLGFVSLYLEEKDERFLDKAIFVASIIDTFMSEKKELKVQDWAGIPIGIMDGWSGVSLFYSALYAVTKKENYYLKSIECIDKDLEKTKEDKSTLQTIDDSNRLLPYLSGGSLGIGIAIVYLNHVSDKKRYQRELSLITNLYRVRCSLSGGLYDGAGSFLIIPPLLGKSDSEYTNKKDCVIELLRLFLIPKENHILFPGQFCYRLSDDFQTGSSGIILALEGILKDNPLYWLPLINIDDFYKNTKYSQDVACVNAAPTTIKQ</sequence>
<dbReference type="AlphaFoldDB" id="A0A220MG90"/>
<dbReference type="InterPro" id="IPR057929">
    <property type="entry name" value="RamC_N"/>
</dbReference>
<dbReference type="NCBIfam" id="NF038151">
    <property type="entry name" value="lanthi_synth_III"/>
    <property type="match status" value="1"/>
</dbReference>
<dbReference type="SMART" id="SM01260">
    <property type="entry name" value="LANC_like"/>
    <property type="match status" value="1"/>
</dbReference>
<dbReference type="RefSeq" id="WP_088907756.1">
    <property type="nucleotide sequence ID" value="NZ_CP018145.1"/>
</dbReference>
<feature type="domain" description="Protein kinase" evidence="1">
    <location>
        <begin position="228"/>
        <end position="516"/>
    </location>
</feature>
<evidence type="ECO:0000313" key="3">
    <source>
        <dbReference type="Proteomes" id="UP000197781"/>
    </source>
</evidence>
<dbReference type="InterPro" id="IPR000719">
    <property type="entry name" value="Prot_kinase_dom"/>
</dbReference>
<proteinExistence type="predicted"/>
<dbReference type="EMBL" id="CP018145">
    <property type="protein sequence ID" value="ASJ53962.1"/>
    <property type="molecule type" value="Genomic_DNA"/>
</dbReference>
<dbReference type="Gene3D" id="1.10.510.10">
    <property type="entry name" value="Transferase(Phosphotransferase) domain 1"/>
    <property type="match status" value="1"/>
</dbReference>
<gene>
    <name evidence="2" type="ORF">BP422_10665</name>
</gene>
<dbReference type="GO" id="GO:0004672">
    <property type="term" value="F:protein kinase activity"/>
    <property type="evidence" value="ECO:0007669"/>
    <property type="project" value="InterPro"/>
</dbReference>
<evidence type="ECO:0000313" key="2">
    <source>
        <dbReference type="EMBL" id="ASJ53962.1"/>
    </source>
</evidence>
<name>A0A220MG90_9BACL</name>
<dbReference type="InterPro" id="IPR058053">
    <property type="entry name" value="RamC_C"/>
</dbReference>
<evidence type="ECO:0000259" key="1">
    <source>
        <dbReference type="PROSITE" id="PS50011"/>
    </source>
</evidence>
<dbReference type="CDD" id="cd04791">
    <property type="entry name" value="LanC_SerThrkinase"/>
    <property type="match status" value="1"/>
</dbReference>
<dbReference type="Pfam" id="PF00069">
    <property type="entry name" value="Pkinase"/>
    <property type="match status" value="1"/>
</dbReference>
<dbReference type="InterPro" id="IPR053524">
    <property type="entry name" value="Aerial_hyphae_peptide-synth"/>
</dbReference>
<dbReference type="PANTHER" id="PTHR44167">
    <property type="entry name" value="OVARIAN-SPECIFIC SERINE/THREONINE-PROTEIN KINASE LOK-RELATED"/>
    <property type="match status" value="1"/>
</dbReference>
<dbReference type="PROSITE" id="PS50011">
    <property type="entry name" value="PROTEIN_KINASE_DOM"/>
    <property type="match status" value="1"/>
</dbReference>
<dbReference type="InterPro" id="IPR011009">
    <property type="entry name" value="Kinase-like_dom_sf"/>
</dbReference>
<dbReference type="GO" id="GO:0005524">
    <property type="term" value="F:ATP binding"/>
    <property type="evidence" value="ECO:0007669"/>
    <property type="project" value="InterPro"/>
</dbReference>